<dbReference type="Pfam" id="PF10184">
    <property type="entry name" value="DUF2358"/>
    <property type="match status" value="1"/>
</dbReference>
<dbReference type="WBParaSite" id="maker-PairedContig_1973-snap-gene-0.7-mRNA-1">
    <property type="protein sequence ID" value="maker-PairedContig_1973-snap-gene-0.7-mRNA-1"/>
    <property type="gene ID" value="maker-PairedContig_1973-snap-gene-0.7"/>
</dbReference>
<accession>A0A1I8EGJ1</accession>
<reference evidence="1" key="1">
    <citation type="submission" date="2016-11" db="UniProtKB">
        <authorList>
            <consortium name="WormBaseParasite"/>
        </authorList>
    </citation>
    <scope>IDENTIFICATION</scope>
    <source>
        <strain evidence="1">pt0022</strain>
    </source>
</reference>
<protein>
    <submittedName>
        <fullName evidence="1">Uncharacterized protein</fullName>
    </submittedName>
</protein>
<sequence length="472" mass="55143">KKEILQQCCGNGLCIHDQSSFFGEVVHWYQYPQYYCHVFVGNLRAIGYVEDQHHLFWTQSDMRTTLLAKILRLQQVSGLLTKSCRPKSNYFMWISSPIRWCVPGFLSNRKQFLKFMKLCTKDVAYSDSIFNQHTKYRLFFLQGIDKFIRRISLSKLYFSLMQSTSKFEKLGSCIYENSDVVVVLWRIMAIKLYHQQTDIVEGALDIHLDKDGRIYKINNRPITRNDQDDASALSKLKEASKTANGEALATTVQMRTTLRCLLPLAAPSSAYFLFSRAYSNGRGNRGPEMFQLEHVRKRLEMTAPHFFRERPDYTFYRPDVLYKDEIFQTTITGREKLMIYFGSISVICLFCFPHIEMEVLNILPISEDGTVRLRWRIKHISLIRSLLNPMLFKYDYRIKKLKWYDGLTIFYVGEDGLVYRAVTRRTIDDEQKTPQANRLADLAQKVGVLPKGSATFVTDKWNDTLLVKHTSK</sequence>
<dbReference type="AlphaFoldDB" id="A0A1I8EGJ1"/>
<name>A0A1I8EGJ1_WUCBA</name>
<proteinExistence type="predicted"/>
<dbReference type="InterPro" id="IPR018790">
    <property type="entry name" value="DUF2358"/>
</dbReference>
<dbReference type="PANTHER" id="PTHR31094:SF2">
    <property type="entry name" value="RIKEN CDNA 2310061I04 GENE"/>
    <property type="match status" value="1"/>
</dbReference>
<evidence type="ECO:0000313" key="1">
    <source>
        <dbReference type="WBParaSite" id="maker-PairedContig_1973-snap-gene-0.7-mRNA-1"/>
    </source>
</evidence>
<organism evidence="1">
    <name type="scientific">Wuchereria bancrofti</name>
    <dbReference type="NCBI Taxonomy" id="6293"/>
    <lineage>
        <taxon>Eukaryota</taxon>
        <taxon>Metazoa</taxon>
        <taxon>Ecdysozoa</taxon>
        <taxon>Nematoda</taxon>
        <taxon>Chromadorea</taxon>
        <taxon>Rhabditida</taxon>
        <taxon>Spirurina</taxon>
        <taxon>Spiruromorpha</taxon>
        <taxon>Filarioidea</taxon>
        <taxon>Onchocercidae</taxon>
        <taxon>Wuchereria</taxon>
    </lineage>
</organism>
<dbReference type="PANTHER" id="PTHR31094">
    <property type="entry name" value="RIKEN CDNA 2310061I04 GENE"/>
    <property type="match status" value="1"/>
</dbReference>